<keyword evidence="1" id="KW-0732">Signal</keyword>
<proteinExistence type="predicted"/>
<evidence type="ECO:0000256" key="1">
    <source>
        <dbReference type="SAM" id="SignalP"/>
    </source>
</evidence>
<reference evidence="2" key="2">
    <citation type="submission" date="2020-11" db="EMBL/GenBank/DDBJ databases">
        <authorList>
            <person name="McCartney M.A."/>
            <person name="Auch B."/>
            <person name="Kono T."/>
            <person name="Mallez S."/>
            <person name="Becker A."/>
            <person name="Gohl D.M."/>
            <person name="Silverstein K.A.T."/>
            <person name="Koren S."/>
            <person name="Bechman K.B."/>
            <person name="Herman A."/>
            <person name="Abrahante J.E."/>
            <person name="Garbe J."/>
        </authorList>
    </citation>
    <scope>NUCLEOTIDE SEQUENCE</scope>
    <source>
        <strain evidence="2">Duluth1</strain>
        <tissue evidence="2">Whole animal</tissue>
    </source>
</reference>
<accession>A0A9D4GMV3</accession>
<keyword evidence="3" id="KW-1185">Reference proteome</keyword>
<sequence>MIRSQNGEKNTVLYLLLKAFLQQLVSLIQYEQPDAVSQQNTALYQLLYTP</sequence>
<comment type="caution">
    <text evidence="2">The sequence shown here is derived from an EMBL/GenBank/DDBJ whole genome shotgun (WGS) entry which is preliminary data.</text>
</comment>
<dbReference type="AlphaFoldDB" id="A0A9D4GMV3"/>
<name>A0A9D4GMV3_DREPO</name>
<evidence type="ECO:0000313" key="2">
    <source>
        <dbReference type="EMBL" id="KAH3820321.1"/>
    </source>
</evidence>
<dbReference type="EMBL" id="JAIWYP010000005">
    <property type="protein sequence ID" value="KAH3820321.1"/>
    <property type="molecule type" value="Genomic_DNA"/>
</dbReference>
<protein>
    <submittedName>
        <fullName evidence="2">Uncharacterized protein</fullName>
    </submittedName>
</protein>
<feature type="signal peptide" evidence="1">
    <location>
        <begin position="1"/>
        <end position="27"/>
    </location>
</feature>
<dbReference type="Proteomes" id="UP000828390">
    <property type="component" value="Unassembled WGS sequence"/>
</dbReference>
<evidence type="ECO:0000313" key="3">
    <source>
        <dbReference type="Proteomes" id="UP000828390"/>
    </source>
</evidence>
<feature type="chain" id="PRO_5039710482" evidence="1">
    <location>
        <begin position="28"/>
        <end position="50"/>
    </location>
</feature>
<reference evidence="2" key="1">
    <citation type="journal article" date="2019" name="bioRxiv">
        <title>The Genome of the Zebra Mussel, Dreissena polymorpha: A Resource for Invasive Species Research.</title>
        <authorList>
            <person name="McCartney M.A."/>
            <person name="Auch B."/>
            <person name="Kono T."/>
            <person name="Mallez S."/>
            <person name="Zhang Y."/>
            <person name="Obille A."/>
            <person name="Becker A."/>
            <person name="Abrahante J.E."/>
            <person name="Garbe J."/>
            <person name="Badalamenti J.P."/>
            <person name="Herman A."/>
            <person name="Mangelson H."/>
            <person name="Liachko I."/>
            <person name="Sullivan S."/>
            <person name="Sone E.D."/>
            <person name="Koren S."/>
            <person name="Silverstein K.A.T."/>
            <person name="Beckman K.B."/>
            <person name="Gohl D.M."/>
        </authorList>
    </citation>
    <scope>NUCLEOTIDE SEQUENCE</scope>
    <source>
        <strain evidence="2">Duluth1</strain>
        <tissue evidence="2">Whole animal</tissue>
    </source>
</reference>
<organism evidence="2 3">
    <name type="scientific">Dreissena polymorpha</name>
    <name type="common">Zebra mussel</name>
    <name type="synonym">Mytilus polymorpha</name>
    <dbReference type="NCBI Taxonomy" id="45954"/>
    <lineage>
        <taxon>Eukaryota</taxon>
        <taxon>Metazoa</taxon>
        <taxon>Spiralia</taxon>
        <taxon>Lophotrochozoa</taxon>
        <taxon>Mollusca</taxon>
        <taxon>Bivalvia</taxon>
        <taxon>Autobranchia</taxon>
        <taxon>Heteroconchia</taxon>
        <taxon>Euheterodonta</taxon>
        <taxon>Imparidentia</taxon>
        <taxon>Neoheterodontei</taxon>
        <taxon>Myida</taxon>
        <taxon>Dreissenoidea</taxon>
        <taxon>Dreissenidae</taxon>
        <taxon>Dreissena</taxon>
    </lineage>
</organism>
<gene>
    <name evidence="2" type="ORF">DPMN_122067</name>
</gene>